<organism evidence="9 10">
    <name type="scientific">Falsiroseomonas oleicola</name>
    <dbReference type="NCBI Taxonomy" id="2801474"/>
    <lineage>
        <taxon>Bacteria</taxon>
        <taxon>Pseudomonadati</taxon>
        <taxon>Pseudomonadota</taxon>
        <taxon>Alphaproteobacteria</taxon>
        <taxon>Acetobacterales</taxon>
        <taxon>Roseomonadaceae</taxon>
        <taxon>Falsiroseomonas</taxon>
    </lineage>
</organism>
<feature type="domain" description="MmeI-like N-terminal" evidence="5">
    <location>
        <begin position="17"/>
        <end position="232"/>
    </location>
</feature>
<dbReference type="Pfam" id="PF20473">
    <property type="entry name" value="MmeI_Mtase"/>
    <property type="match status" value="1"/>
</dbReference>
<dbReference type="Proteomes" id="UP000689967">
    <property type="component" value="Unassembled WGS sequence"/>
</dbReference>
<proteinExistence type="predicted"/>
<accession>A0ABS6H407</accession>
<dbReference type="InterPro" id="IPR046819">
    <property type="entry name" value="MmeI_hel"/>
</dbReference>
<dbReference type="PROSITE" id="PS00092">
    <property type="entry name" value="N6_MTASE"/>
    <property type="match status" value="1"/>
</dbReference>
<dbReference type="InterPro" id="IPR046817">
    <property type="entry name" value="MmeI_N"/>
</dbReference>
<evidence type="ECO:0000259" key="6">
    <source>
        <dbReference type="Pfam" id="PF20465"/>
    </source>
</evidence>
<dbReference type="Pfam" id="PF20464">
    <property type="entry name" value="MmeI_N"/>
    <property type="match status" value="1"/>
</dbReference>
<reference evidence="9 10" key="1">
    <citation type="submission" date="2021-01" db="EMBL/GenBank/DDBJ databases">
        <title>Roseomonas sp. nov, a bacterium isolated from an oil production mixture in Yumen Oilfield.</title>
        <authorList>
            <person name="Wu D."/>
        </authorList>
    </citation>
    <scope>NUCLEOTIDE SEQUENCE [LARGE SCALE GENOMIC DNA]</scope>
    <source>
        <strain evidence="9 10">ROY-5-3</strain>
    </source>
</reference>
<evidence type="ECO:0000256" key="2">
    <source>
        <dbReference type="ARBA" id="ARBA00022603"/>
    </source>
</evidence>
<keyword evidence="3" id="KW-0808">Transferase</keyword>
<comment type="caution">
    <text evidence="9">The sequence shown here is derived from an EMBL/GenBank/DDBJ whole genome shotgun (WGS) entry which is preliminary data.</text>
</comment>
<keyword evidence="10" id="KW-1185">Reference proteome</keyword>
<dbReference type="PANTHER" id="PTHR33841:SF1">
    <property type="entry name" value="DNA METHYLTRANSFERASE A"/>
    <property type="match status" value="1"/>
</dbReference>
<feature type="domain" description="MmeI-like helicase spacer" evidence="6">
    <location>
        <begin position="244"/>
        <end position="316"/>
    </location>
</feature>
<sequence length="1165" mass="127263">MGRARLAQRGEGADPITAFIARWDGTEQAERANYVSFLDDLCTVLEVPRPEPAAGPLGSYRYERAVTHHEADGSTSTRRIDLYKRGCFVLEAKQGSNAPKQGGLFGPVAADRRANIRRSPGWAQSMLKAKGQAEGYARDLPSEEGWPPFVIVCDVGFCLDLYADFSGTGKHYAQFPDREGFRLYLPDLQKPEVRDLLRAIWTEPLSLNPQRKRVQVTREIAAYLARLVRALEGPRDKPRHAPQHVATFLMRCIFSMFAQSVGLLPSGTAFTELLQDCRKDPKSFVPLIGDLWRSMNAGGFSPALRAIVLRFNGGLFAPGPHGGVEPLPVDGDMLELLIQASQRDWADVEPAIFGSLLENALDAKQRGELGAHFTPRAFVERLVLPTVMEPLRTEWDGVKAAAVAKAEAGDRPGAATLVRAYHARLCAVRVLDPACGTGNFLYVTLELMKRLEGEVLDLLADLVPGEGDRLEMAGASVDPHQFLGIEKNPRAVPVAELVLWIGWLQWHFRTRGNAPPAEPILRDFRNIQEGDALLTYDRAEPDRDAAGAPLTRWGGRTKLHPITGEEVPDETDRVLVLRPVAPKVTDWPEAEFIVGNPPFIGAKHMRAELGDGYAEALWQAYPAVPKSADLALHFWWKAAQALRFGKSKNGKTSPAATRRFGFITSNSIRQVFCRRVLAEAMAAPKAPLHIVFAVPDHPWADGAGAAAVRISLTVVEAGAGEGTLATVTSETPGVDGVPTIATATSLGFINSDLTIGTDVKMTKSLRSNERLASPGVKLHGAGFIIEPIAAGAMGLGKVSGLDRHIRPYLNGRDFTQRSRGQFVIDFFGLSEGEVLARFPAAYQHILLRVKPEREQNNRSAYRQNWWLHGEPRSELRPALADLERYIVTPVTAKHRVFSFLKHNVLPDDALIAFASMDGFILGTLSSRFHGAWCLASGGTLEDRPRYLKSVCFDPFPFPAATPAQRTEIGAIAEELDAHRKARLAAHSHLTLTALYNTLEAVRAGKQLTAKEKDIHDAGQVSILRDLHDRLDAAVAAAYGWPADLPEAEVVARVVALNAERVAEEAQGLVRWLRPEFQAPQEARRPAVQGEMLVPEAAIPGAPPWPVEGPAQYVALRAALARGPASAREVARRFKGAPRTAKMGEMLATLAALGQARPLGDGRYGA</sequence>
<evidence type="ECO:0000256" key="3">
    <source>
        <dbReference type="ARBA" id="ARBA00022679"/>
    </source>
</evidence>
<dbReference type="InterPro" id="IPR046816">
    <property type="entry name" value="MmeI_Mtase"/>
</dbReference>
<dbReference type="InterPro" id="IPR002052">
    <property type="entry name" value="DNA_methylase_N6_adenine_CS"/>
</dbReference>
<evidence type="ECO:0000256" key="1">
    <source>
        <dbReference type="ARBA" id="ARBA00011900"/>
    </source>
</evidence>
<evidence type="ECO:0000259" key="7">
    <source>
        <dbReference type="Pfam" id="PF20466"/>
    </source>
</evidence>
<dbReference type="EC" id="2.1.1.72" evidence="1"/>
<dbReference type="Pfam" id="PF20466">
    <property type="entry name" value="MmeI_TRD"/>
    <property type="match status" value="1"/>
</dbReference>
<dbReference type="InterPro" id="IPR046820">
    <property type="entry name" value="MmeI_TRD"/>
</dbReference>
<evidence type="ECO:0000256" key="4">
    <source>
        <dbReference type="ARBA" id="ARBA00047942"/>
    </source>
</evidence>
<evidence type="ECO:0000313" key="10">
    <source>
        <dbReference type="Proteomes" id="UP000689967"/>
    </source>
</evidence>
<evidence type="ECO:0000259" key="5">
    <source>
        <dbReference type="Pfam" id="PF20464"/>
    </source>
</evidence>
<dbReference type="PANTHER" id="PTHR33841">
    <property type="entry name" value="DNA METHYLTRANSFERASE YEEA-RELATED"/>
    <property type="match status" value="1"/>
</dbReference>
<feature type="domain" description="MmeI-like target recognition" evidence="7">
    <location>
        <begin position="890"/>
        <end position="959"/>
    </location>
</feature>
<gene>
    <name evidence="9" type="ORF">JJQ90_06825</name>
</gene>
<protein>
    <recommendedName>
        <fullName evidence="1">site-specific DNA-methyltransferase (adenine-specific)</fullName>
        <ecNumber evidence="1">2.1.1.72</ecNumber>
    </recommendedName>
</protein>
<dbReference type="Pfam" id="PF20465">
    <property type="entry name" value="MmeI_hel"/>
    <property type="match status" value="1"/>
</dbReference>
<dbReference type="InterPro" id="IPR050953">
    <property type="entry name" value="N4_N6_ade-DNA_methylase"/>
</dbReference>
<evidence type="ECO:0000259" key="8">
    <source>
        <dbReference type="Pfam" id="PF20473"/>
    </source>
</evidence>
<name>A0ABS6H407_9PROT</name>
<comment type="catalytic activity">
    <reaction evidence="4">
        <text>a 2'-deoxyadenosine in DNA + S-adenosyl-L-methionine = an N(6)-methyl-2'-deoxyadenosine in DNA + S-adenosyl-L-homocysteine + H(+)</text>
        <dbReference type="Rhea" id="RHEA:15197"/>
        <dbReference type="Rhea" id="RHEA-COMP:12418"/>
        <dbReference type="Rhea" id="RHEA-COMP:12419"/>
        <dbReference type="ChEBI" id="CHEBI:15378"/>
        <dbReference type="ChEBI" id="CHEBI:57856"/>
        <dbReference type="ChEBI" id="CHEBI:59789"/>
        <dbReference type="ChEBI" id="CHEBI:90615"/>
        <dbReference type="ChEBI" id="CHEBI:90616"/>
        <dbReference type="EC" id="2.1.1.72"/>
    </reaction>
</comment>
<dbReference type="GO" id="GO:0008168">
    <property type="term" value="F:methyltransferase activity"/>
    <property type="evidence" value="ECO:0007669"/>
    <property type="project" value="UniProtKB-KW"/>
</dbReference>
<feature type="domain" description="MmeI-like DNA-methyltransferase" evidence="8">
    <location>
        <begin position="418"/>
        <end position="710"/>
    </location>
</feature>
<dbReference type="GO" id="GO:0032259">
    <property type="term" value="P:methylation"/>
    <property type="evidence" value="ECO:0007669"/>
    <property type="project" value="UniProtKB-KW"/>
</dbReference>
<keyword evidence="2 9" id="KW-0489">Methyltransferase</keyword>
<dbReference type="EMBL" id="JAERQM010000001">
    <property type="protein sequence ID" value="MBU8543412.1"/>
    <property type="molecule type" value="Genomic_DNA"/>
</dbReference>
<evidence type="ECO:0000313" key="9">
    <source>
        <dbReference type="EMBL" id="MBU8543412.1"/>
    </source>
</evidence>